<dbReference type="InterPro" id="IPR044993">
    <property type="entry name" value="BXL"/>
</dbReference>
<dbReference type="InterPro" id="IPR001764">
    <property type="entry name" value="Glyco_hydro_3_N"/>
</dbReference>
<dbReference type="SUPFAM" id="SSF51445">
    <property type="entry name" value="(Trans)glycosidases"/>
    <property type="match status" value="1"/>
</dbReference>
<dbReference type="FunFam" id="3.40.50.1700:FF:000001">
    <property type="entry name" value="probable beta-D-xylosidase 2"/>
    <property type="match status" value="1"/>
</dbReference>
<keyword evidence="7" id="KW-1185">Reference proteome</keyword>
<dbReference type="InterPro" id="IPR013783">
    <property type="entry name" value="Ig-like_fold"/>
</dbReference>
<keyword evidence="2 6" id="KW-0378">Hydrolase</keyword>
<dbReference type="GO" id="GO:0031222">
    <property type="term" value="P:arabinan catabolic process"/>
    <property type="evidence" value="ECO:0007669"/>
    <property type="project" value="TreeGrafter"/>
</dbReference>
<evidence type="ECO:0000259" key="5">
    <source>
        <dbReference type="SMART" id="SM01217"/>
    </source>
</evidence>
<evidence type="ECO:0000313" key="6">
    <source>
        <dbReference type="EMBL" id="KAK6923224.1"/>
    </source>
</evidence>
<gene>
    <name evidence="6" type="ORF">RJ641_011528</name>
</gene>
<feature type="domain" description="Fibronectin type III-like" evidence="5">
    <location>
        <begin position="702"/>
        <end position="772"/>
    </location>
</feature>
<dbReference type="GO" id="GO:0009044">
    <property type="term" value="F:xylan 1,4-beta-xylosidase activity"/>
    <property type="evidence" value="ECO:0007669"/>
    <property type="project" value="InterPro"/>
</dbReference>
<evidence type="ECO:0000256" key="4">
    <source>
        <dbReference type="SAM" id="MobiDB-lite"/>
    </source>
</evidence>
<feature type="region of interest" description="Disordered" evidence="4">
    <location>
        <begin position="1"/>
        <end position="26"/>
    </location>
</feature>
<protein>
    <submittedName>
        <fullName evidence="6">Glycoside hydrolase family 3 C-terminal domain</fullName>
    </submittedName>
</protein>
<keyword evidence="3" id="KW-0326">Glycosidase</keyword>
<dbReference type="Pfam" id="PF00933">
    <property type="entry name" value="Glyco_hydro_3"/>
    <property type="match status" value="1"/>
</dbReference>
<dbReference type="Gene3D" id="3.20.20.300">
    <property type="entry name" value="Glycoside hydrolase, family 3, N-terminal domain"/>
    <property type="match status" value="2"/>
</dbReference>
<sequence length="786" mass="86722">MNPSNLNKPPFQRHINKSQQPKTAGYVKTEAQKIKKPQKSHMSTKTCKFFFLMIIFSNFYPILTYPHPEFPCKPPNHNSFPFCNTSLSIPTRAKSLISHLTLTEKIQQLTDNASSVPRLGIPAYEWWSESLHGIAENGPGISFEGVITSATSFPQVILTAAAFNRSLWFSIASAIAIKARAMYNVGQAGMTFWAPRRFLGEENDGDESLMLSACCKHFAAYDLEKWNGFSRYNFNAVVTEQDMEDTVQPPFRSCIQEGKASCLMCSYNAVNGIPACVKKNLLDTARNEWGFQGYITSDCGAVATIYEYQHYVDNPEDAVADALKAGTDIDCGTHLLRHTQSAIDKGEVKEEDIDRALFNLFSVQLRLGLFDGNPANRMFGDLGPEDVCTKEHRALALEAAKQGIVLLKNDKEFLPLRKDGNLSLAIIGPMANNVSQMGGGYTGFPCKPKSICDGFKAHVKRASFAAGCPDVACDSDDGFDEAIKIAQVSDYVIVVAGLDLSQEREDHDRVSLLLPGKQMELMSSVAASSKSPIILVLMGGGPVDVSFAHKDPRIASILWVGYPGEAGAKALAEVIFGYYNPGGRLPITWYPESFKEVPMNDMNMRADPSRGYPGRTYRFYTGDRVYGFGQGLSYSKFAYKIVSAPDRLSLPGPMKADSLDNVLQRREDGLDYVRVDEVASCASLRFHVEISVMNVGDLDGSHVVLLFAEVPRTIKGAPEKHLIGFDRIHTVSGGSTNTKIWIDPCRHLSFANEHGKRILPSGSHRLMLENSEHSLLVEIAQNSNKQ</sequence>
<dbReference type="Pfam" id="PF14310">
    <property type="entry name" value="Fn3-like"/>
    <property type="match status" value="1"/>
</dbReference>
<dbReference type="PANTHER" id="PTHR42721:SF1">
    <property type="entry name" value="BETA-D-XYLOSIDASE 6-RELATED"/>
    <property type="match status" value="1"/>
</dbReference>
<dbReference type="Gene3D" id="2.60.40.10">
    <property type="entry name" value="Immunoglobulins"/>
    <property type="match status" value="1"/>
</dbReference>
<keyword evidence="1" id="KW-0732">Signal</keyword>
<evidence type="ECO:0000256" key="3">
    <source>
        <dbReference type="ARBA" id="ARBA00023295"/>
    </source>
</evidence>
<organism evidence="6 7">
    <name type="scientific">Dillenia turbinata</name>
    <dbReference type="NCBI Taxonomy" id="194707"/>
    <lineage>
        <taxon>Eukaryota</taxon>
        <taxon>Viridiplantae</taxon>
        <taxon>Streptophyta</taxon>
        <taxon>Embryophyta</taxon>
        <taxon>Tracheophyta</taxon>
        <taxon>Spermatophyta</taxon>
        <taxon>Magnoliopsida</taxon>
        <taxon>eudicotyledons</taxon>
        <taxon>Gunneridae</taxon>
        <taxon>Pentapetalae</taxon>
        <taxon>Dilleniales</taxon>
        <taxon>Dilleniaceae</taxon>
        <taxon>Dillenia</taxon>
    </lineage>
</organism>
<evidence type="ECO:0000256" key="2">
    <source>
        <dbReference type="ARBA" id="ARBA00022801"/>
    </source>
</evidence>
<dbReference type="Gene3D" id="3.40.50.1700">
    <property type="entry name" value="Glycoside hydrolase family 3 C-terminal domain"/>
    <property type="match status" value="1"/>
</dbReference>
<dbReference type="SUPFAM" id="SSF52279">
    <property type="entry name" value="Beta-D-glucan exohydrolase, C-terminal domain"/>
    <property type="match status" value="1"/>
</dbReference>
<dbReference type="InterPro" id="IPR017853">
    <property type="entry name" value="GH"/>
</dbReference>
<dbReference type="GO" id="GO:0046556">
    <property type="term" value="F:alpha-L-arabinofuranosidase activity"/>
    <property type="evidence" value="ECO:0007669"/>
    <property type="project" value="TreeGrafter"/>
</dbReference>
<dbReference type="AlphaFoldDB" id="A0AAN8V1M6"/>
<name>A0AAN8V1M6_9MAGN</name>
<evidence type="ECO:0000256" key="1">
    <source>
        <dbReference type="ARBA" id="ARBA00022729"/>
    </source>
</evidence>
<proteinExistence type="predicted"/>
<dbReference type="PANTHER" id="PTHR42721">
    <property type="entry name" value="SUGAR HYDROLASE-RELATED"/>
    <property type="match status" value="1"/>
</dbReference>
<accession>A0AAN8V1M6</accession>
<dbReference type="InterPro" id="IPR036881">
    <property type="entry name" value="Glyco_hydro_3_C_sf"/>
</dbReference>
<reference evidence="6 7" key="1">
    <citation type="submission" date="2023-12" db="EMBL/GenBank/DDBJ databases">
        <title>A high-quality genome assembly for Dillenia turbinata (Dilleniales).</title>
        <authorList>
            <person name="Chanderbali A."/>
        </authorList>
    </citation>
    <scope>NUCLEOTIDE SEQUENCE [LARGE SCALE GENOMIC DNA]</scope>
    <source>
        <strain evidence="6">LSX21</strain>
        <tissue evidence="6">Leaf</tissue>
    </source>
</reference>
<dbReference type="InterPro" id="IPR036962">
    <property type="entry name" value="Glyco_hydro_3_N_sf"/>
</dbReference>
<dbReference type="EMBL" id="JBAMMX010000018">
    <property type="protein sequence ID" value="KAK6923224.1"/>
    <property type="molecule type" value="Genomic_DNA"/>
</dbReference>
<feature type="non-terminal residue" evidence="6">
    <location>
        <position position="786"/>
    </location>
</feature>
<dbReference type="SMART" id="SM01217">
    <property type="entry name" value="Fn3_like"/>
    <property type="match status" value="1"/>
</dbReference>
<dbReference type="InterPro" id="IPR002772">
    <property type="entry name" value="Glyco_hydro_3_C"/>
</dbReference>
<dbReference type="GO" id="GO:0045493">
    <property type="term" value="P:xylan catabolic process"/>
    <property type="evidence" value="ECO:0007669"/>
    <property type="project" value="InterPro"/>
</dbReference>
<dbReference type="Proteomes" id="UP001370490">
    <property type="component" value="Unassembled WGS sequence"/>
</dbReference>
<evidence type="ECO:0000313" key="7">
    <source>
        <dbReference type="Proteomes" id="UP001370490"/>
    </source>
</evidence>
<dbReference type="InterPro" id="IPR026891">
    <property type="entry name" value="Fn3-like"/>
</dbReference>
<dbReference type="Pfam" id="PF01915">
    <property type="entry name" value="Glyco_hydro_3_C"/>
    <property type="match status" value="1"/>
</dbReference>
<comment type="caution">
    <text evidence="6">The sequence shown here is derived from an EMBL/GenBank/DDBJ whole genome shotgun (WGS) entry which is preliminary data.</text>
</comment>